<evidence type="ECO:0000313" key="4">
    <source>
        <dbReference type="Proteomes" id="UP000326912"/>
    </source>
</evidence>
<dbReference type="PANTHER" id="PTHR31956">
    <property type="entry name" value="NON-SPECIFIC PHOSPHOLIPASE C4-RELATED"/>
    <property type="match status" value="1"/>
</dbReference>
<dbReference type="EMBL" id="BKZW01000002">
    <property type="protein sequence ID" value="GER90772.1"/>
    <property type="molecule type" value="Genomic_DNA"/>
</dbReference>
<protein>
    <recommendedName>
        <fullName evidence="5">Phosphoesterase</fullName>
    </recommendedName>
</protein>
<dbReference type="PANTHER" id="PTHR31956:SF1">
    <property type="entry name" value="NON-SPECIFIC PHOSPHOLIPASE C1"/>
    <property type="match status" value="1"/>
</dbReference>
<sequence>MFKDTAIFITFDEGGGYYDSGYIQPLTFFGDGPRIPLMLVSPYAKHGYVDHTYNDHVSLLKFIESNWRLHTLSSRSLDNLPNPRASEHDPYKPTNGPSIGNLMEMFNFHHDRD</sequence>
<keyword evidence="4" id="KW-1185">Reference proteome</keyword>
<gene>
    <name evidence="3" type="ORF">KDW_49340</name>
</gene>
<organism evidence="3 4">
    <name type="scientific">Dictyobacter vulcani</name>
    <dbReference type="NCBI Taxonomy" id="2607529"/>
    <lineage>
        <taxon>Bacteria</taxon>
        <taxon>Bacillati</taxon>
        <taxon>Chloroflexota</taxon>
        <taxon>Ktedonobacteria</taxon>
        <taxon>Ktedonobacterales</taxon>
        <taxon>Dictyobacteraceae</taxon>
        <taxon>Dictyobacter</taxon>
    </lineage>
</organism>
<evidence type="ECO:0008006" key="5">
    <source>
        <dbReference type="Google" id="ProtNLM"/>
    </source>
</evidence>
<dbReference type="InterPro" id="IPR017850">
    <property type="entry name" value="Alkaline_phosphatase_core_sf"/>
</dbReference>
<proteinExistence type="predicted"/>
<dbReference type="Gene3D" id="3.40.720.10">
    <property type="entry name" value="Alkaline Phosphatase, subunit A"/>
    <property type="match status" value="1"/>
</dbReference>
<keyword evidence="1" id="KW-0378">Hydrolase</keyword>
<dbReference type="AlphaFoldDB" id="A0A5J4KUA6"/>
<evidence type="ECO:0000256" key="1">
    <source>
        <dbReference type="ARBA" id="ARBA00022801"/>
    </source>
</evidence>
<reference evidence="3 4" key="1">
    <citation type="submission" date="2019-10" db="EMBL/GenBank/DDBJ databases">
        <title>Dictyobacter vulcani sp. nov., within the class Ktedonobacteria, isolated from soil of volcanic Mt. Zao.</title>
        <authorList>
            <person name="Zheng Y."/>
            <person name="Wang C.M."/>
            <person name="Sakai Y."/>
            <person name="Abe K."/>
            <person name="Yokota A."/>
            <person name="Yabe S."/>
        </authorList>
    </citation>
    <scope>NUCLEOTIDE SEQUENCE [LARGE SCALE GENOMIC DNA]</scope>
    <source>
        <strain evidence="3 4">W12</strain>
    </source>
</reference>
<evidence type="ECO:0000256" key="2">
    <source>
        <dbReference type="SAM" id="MobiDB-lite"/>
    </source>
</evidence>
<dbReference type="GO" id="GO:0042578">
    <property type="term" value="F:phosphoric ester hydrolase activity"/>
    <property type="evidence" value="ECO:0007669"/>
    <property type="project" value="UniProtKB-ARBA"/>
</dbReference>
<dbReference type="Proteomes" id="UP000326912">
    <property type="component" value="Unassembled WGS sequence"/>
</dbReference>
<dbReference type="Pfam" id="PF04185">
    <property type="entry name" value="Phosphoesterase"/>
    <property type="match status" value="1"/>
</dbReference>
<dbReference type="InterPro" id="IPR007312">
    <property type="entry name" value="Phosphoesterase"/>
</dbReference>
<name>A0A5J4KUA6_9CHLR</name>
<evidence type="ECO:0000313" key="3">
    <source>
        <dbReference type="EMBL" id="GER90772.1"/>
    </source>
</evidence>
<accession>A0A5J4KUA6</accession>
<comment type="caution">
    <text evidence="3">The sequence shown here is derived from an EMBL/GenBank/DDBJ whole genome shotgun (WGS) entry which is preliminary data.</text>
</comment>
<feature type="region of interest" description="Disordered" evidence="2">
    <location>
        <begin position="74"/>
        <end position="99"/>
    </location>
</feature>